<evidence type="ECO:0000313" key="2">
    <source>
        <dbReference type="Proteomes" id="UP000828390"/>
    </source>
</evidence>
<reference evidence="1" key="1">
    <citation type="journal article" date="2019" name="bioRxiv">
        <title>The Genome of the Zebra Mussel, Dreissena polymorpha: A Resource for Invasive Species Research.</title>
        <authorList>
            <person name="McCartney M.A."/>
            <person name="Auch B."/>
            <person name="Kono T."/>
            <person name="Mallez S."/>
            <person name="Zhang Y."/>
            <person name="Obille A."/>
            <person name="Becker A."/>
            <person name="Abrahante J.E."/>
            <person name="Garbe J."/>
            <person name="Badalamenti J.P."/>
            <person name="Herman A."/>
            <person name="Mangelson H."/>
            <person name="Liachko I."/>
            <person name="Sullivan S."/>
            <person name="Sone E.D."/>
            <person name="Koren S."/>
            <person name="Silverstein K.A.T."/>
            <person name="Beckman K.B."/>
            <person name="Gohl D.M."/>
        </authorList>
    </citation>
    <scope>NUCLEOTIDE SEQUENCE</scope>
    <source>
        <strain evidence="1">Duluth1</strain>
        <tissue evidence="1">Whole animal</tissue>
    </source>
</reference>
<keyword evidence="2" id="KW-1185">Reference proteome</keyword>
<sequence>MGSPARVMLRVWAVRLLPADVPHHQRSARERSSQEVVMPLRRSHPRSKVLYLKMSITFMNKMTDLPMVI</sequence>
<comment type="caution">
    <text evidence="1">The sequence shown here is derived from an EMBL/GenBank/DDBJ whole genome shotgun (WGS) entry which is preliminary data.</text>
</comment>
<evidence type="ECO:0000313" key="1">
    <source>
        <dbReference type="EMBL" id="KAH3800578.1"/>
    </source>
</evidence>
<accession>A0A9D4FNT1</accession>
<dbReference type="Proteomes" id="UP000828390">
    <property type="component" value="Unassembled WGS sequence"/>
</dbReference>
<proteinExistence type="predicted"/>
<dbReference type="AlphaFoldDB" id="A0A9D4FNT1"/>
<dbReference type="EMBL" id="JAIWYP010000007">
    <property type="protein sequence ID" value="KAH3800578.1"/>
    <property type="molecule type" value="Genomic_DNA"/>
</dbReference>
<protein>
    <submittedName>
        <fullName evidence="1">Uncharacterized protein</fullName>
    </submittedName>
</protein>
<organism evidence="1 2">
    <name type="scientific">Dreissena polymorpha</name>
    <name type="common">Zebra mussel</name>
    <name type="synonym">Mytilus polymorpha</name>
    <dbReference type="NCBI Taxonomy" id="45954"/>
    <lineage>
        <taxon>Eukaryota</taxon>
        <taxon>Metazoa</taxon>
        <taxon>Spiralia</taxon>
        <taxon>Lophotrochozoa</taxon>
        <taxon>Mollusca</taxon>
        <taxon>Bivalvia</taxon>
        <taxon>Autobranchia</taxon>
        <taxon>Heteroconchia</taxon>
        <taxon>Euheterodonta</taxon>
        <taxon>Imparidentia</taxon>
        <taxon>Neoheterodontei</taxon>
        <taxon>Myida</taxon>
        <taxon>Dreissenoidea</taxon>
        <taxon>Dreissenidae</taxon>
        <taxon>Dreissena</taxon>
    </lineage>
</organism>
<name>A0A9D4FNT1_DREPO</name>
<reference evidence="1" key="2">
    <citation type="submission" date="2020-11" db="EMBL/GenBank/DDBJ databases">
        <authorList>
            <person name="McCartney M.A."/>
            <person name="Auch B."/>
            <person name="Kono T."/>
            <person name="Mallez S."/>
            <person name="Becker A."/>
            <person name="Gohl D.M."/>
            <person name="Silverstein K.A.T."/>
            <person name="Koren S."/>
            <person name="Bechman K.B."/>
            <person name="Herman A."/>
            <person name="Abrahante J.E."/>
            <person name="Garbe J."/>
        </authorList>
    </citation>
    <scope>NUCLEOTIDE SEQUENCE</scope>
    <source>
        <strain evidence="1">Duluth1</strain>
        <tissue evidence="1">Whole animal</tissue>
    </source>
</reference>
<gene>
    <name evidence="1" type="ORF">DPMN_154212</name>
</gene>